<keyword evidence="1" id="KW-0863">Zinc-finger</keyword>
<evidence type="ECO:0000313" key="4">
    <source>
        <dbReference type="Proteomes" id="UP001237642"/>
    </source>
</evidence>
<reference evidence="3" key="2">
    <citation type="submission" date="2023-05" db="EMBL/GenBank/DDBJ databases">
        <authorList>
            <person name="Schelkunov M.I."/>
        </authorList>
    </citation>
    <scope>NUCLEOTIDE SEQUENCE</scope>
    <source>
        <strain evidence="3">Hsosn_3</strain>
        <tissue evidence="3">Leaf</tissue>
    </source>
</reference>
<dbReference type="EMBL" id="JAUIZM010000006">
    <property type="protein sequence ID" value="KAK1380857.1"/>
    <property type="molecule type" value="Genomic_DNA"/>
</dbReference>
<name>A0AAD8I7X7_9APIA</name>
<dbReference type="GO" id="GO:0008270">
    <property type="term" value="F:zinc ion binding"/>
    <property type="evidence" value="ECO:0007669"/>
    <property type="project" value="UniProtKB-KW"/>
</dbReference>
<reference evidence="3" key="1">
    <citation type="submission" date="2023-02" db="EMBL/GenBank/DDBJ databases">
        <title>Genome of toxic invasive species Heracleum sosnowskyi carries increased number of genes despite the absence of recent whole-genome duplications.</title>
        <authorList>
            <person name="Schelkunov M."/>
            <person name="Shtratnikova V."/>
            <person name="Makarenko M."/>
            <person name="Klepikova A."/>
            <person name="Omelchenko D."/>
            <person name="Novikova G."/>
            <person name="Obukhova E."/>
            <person name="Bogdanov V."/>
            <person name="Penin A."/>
            <person name="Logacheva M."/>
        </authorList>
    </citation>
    <scope>NUCLEOTIDE SEQUENCE</scope>
    <source>
        <strain evidence="3">Hsosn_3</strain>
        <tissue evidence="3">Leaf</tissue>
    </source>
</reference>
<dbReference type="InterPro" id="IPR001878">
    <property type="entry name" value="Znf_CCHC"/>
</dbReference>
<keyword evidence="4" id="KW-1185">Reference proteome</keyword>
<dbReference type="GO" id="GO:0003676">
    <property type="term" value="F:nucleic acid binding"/>
    <property type="evidence" value="ECO:0007669"/>
    <property type="project" value="InterPro"/>
</dbReference>
<keyword evidence="1" id="KW-0479">Metal-binding</keyword>
<proteinExistence type="predicted"/>
<dbReference type="Proteomes" id="UP001237642">
    <property type="component" value="Unassembled WGS sequence"/>
</dbReference>
<dbReference type="PROSITE" id="PS50158">
    <property type="entry name" value="ZF_CCHC"/>
    <property type="match status" value="1"/>
</dbReference>
<comment type="caution">
    <text evidence="3">The sequence shown here is derived from an EMBL/GenBank/DDBJ whole genome shotgun (WGS) entry which is preliminary data.</text>
</comment>
<feature type="domain" description="CCHC-type" evidence="2">
    <location>
        <begin position="165"/>
        <end position="178"/>
    </location>
</feature>
<sequence length="189" mass="20846">MYVVSSSLVAILTGPCNCFGGFPMAHHNETEQELWSDMVFRSLYPSEEYALFTKTLFEKEFLPEFSSPCSTRHIPFISYDSVPPENMWRLPKPSNNSYTCNFPLQDTPLSHQDITSLAKDENVYIDATGITNITCDAGSRKLAAEGGSNKLAVDVGSIKDSFCACYMCGEAEHFAKKCSLGFDCGNSTA</sequence>
<accession>A0AAD8I7X7</accession>
<dbReference type="AlphaFoldDB" id="A0AAD8I7X7"/>
<keyword evidence="1" id="KW-0862">Zinc</keyword>
<evidence type="ECO:0000313" key="3">
    <source>
        <dbReference type="EMBL" id="KAK1380857.1"/>
    </source>
</evidence>
<evidence type="ECO:0000259" key="2">
    <source>
        <dbReference type="PROSITE" id="PS50158"/>
    </source>
</evidence>
<evidence type="ECO:0000256" key="1">
    <source>
        <dbReference type="PROSITE-ProRule" id="PRU00047"/>
    </source>
</evidence>
<gene>
    <name evidence="3" type="ORF">POM88_027601</name>
</gene>
<organism evidence="3 4">
    <name type="scientific">Heracleum sosnowskyi</name>
    <dbReference type="NCBI Taxonomy" id="360622"/>
    <lineage>
        <taxon>Eukaryota</taxon>
        <taxon>Viridiplantae</taxon>
        <taxon>Streptophyta</taxon>
        <taxon>Embryophyta</taxon>
        <taxon>Tracheophyta</taxon>
        <taxon>Spermatophyta</taxon>
        <taxon>Magnoliopsida</taxon>
        <taxon>eudicotyledons</taxon>
        <taxon>Gunneridae</taxon>
        <taxon>Pentapetalae</taxon>
        <taxon>asterids</taxon>
        <taxon>campanulids</taxon>
        <taxon>Apiales</taxon>
        <taxon>Apiaceae</taxon>
        <taxon>Apioideae</taxon>
        <taxon>apioid superclade</taxon>
        <taxon>Tordylieae</taxon>
        <taxon>Tordyliinae</taxon>
        <taxon>Heracleum</taxon>
    </lineage>
</organism>
<protein>
    <recommendedName>
        <fullName evidence="2">CCHC-type domain-containing protein</fullName>
    </recommendedName>
</protein>